<dbReference type="AlphaFoldDB" id="A0A1U7VZ14"/>
<dbReference type="PANTHER" id="PTHR46238:SF10">
    <property type="entry name" value="SWI_SNF COMPLEX SUBUNIT SWI3C"/>
    <property type="match status" value="1"/>
</dbReference>
<gene>
    <name evidence="2" type="primary">LOC104223292</name>
</gene>
<dbReference type="Proteomes" id="UP000189701">
    <property type="component" value="Unplaced"/>
</dbReference>
<protein>
    <submittedName>
        <fullName evidence="2">Uncharacterized protein LOC104223292</fullName>
    </submittedName>
</protein>
<organism evidence="1 2">
    <name type="scientific">Nicotiana sylvestris</name>
    <name type="common">Wood tobacco</name>
    <name type="synonym">South American tobacco</name>
    <dbReference type="NCBI Taxonomy" id="4096"/>
    <lineage>
        <taxon>Eukaryota</taxon>
        <taxon>Viridiplantae</taxon>
        <taxon>Streptophyta</taxon>
        <taxon>Embryophyta</taxon>
        <taxon>Tracheophyta</taxon>
        <taxon>Spermatophyta</taxon>
        <taxon>Magnoliopsida</taxon>
        <taxon>eudicotyledons</taxon>
        <taxon>Gunneridae</taxon>
        <taxon>Pentapetalae</taxon>
        <taxon>asterids</taxon>
        <taxon>lamiids</taxon>
        <taxon>Solanales</taxon>
        <taxon>Solanaceae</taxon>
        <taxon>Nicotianoideae</taxon>
        <taxon>Nicotianeae</taxon>
        <taxon>Nicotiana</taxon>
    </lineage>
</organism>
<evidence type="ECO:0000313" key="2">
    <source>
        <dbReference type="RefSeq" id="XP_009773007.1"/>
    </source>
</evidence>
<evidence type="ECO:0000313" key="1">
    <source>
        <dbReference type="Proteomes" id="UP000189701"/>
    </source>
</evidence>
<dbReference type="PANTHER" id="PTHR46238">
    <property type="entry name" value="REVERSE TRANSCRIPTASE DOMAIN-CONTAINING PROTEIN"/>
    <property type="match status" value="1"/>
</dbReference>
<dbReference type="RefSeq" id="XP_009773007.1">
    <property type="nucleotide sequence ID" value="XM_009774705.1"/>
</dbReference>
<keyword evidence="1" id="KW-1185">Reference proteome</keyword>
<proteinExistence type="predicted"/>
<sequence length="113" mass="13152">MGALIRHIQEEVPWCNLFVDDIVLIDETQCSVNDRLEVRRQVLEFKGFKLSRIKTEYLEYKFSAEPREAGMEVRLESQVIPKSGKFKYIGSFILEGGEIDEDMAHRIGIGWMK</sequence>
<accession>A0A1U7VZ14</accession>
<reference evidence="2" key="2">
    <citation type="submission" date="2025-08" db="UniProtKB">
        <authorList>
            <consortium name="RefSeq"/>
        </authorList>
    </citation>
    <scope>IDENTIFICATION</scope>
    <source>
        <tissue evidence="2">Leaf</tissue>
    </source>
</reference>
<reference evidence="1" key="1">
    <citation type="journal article" date="2013" name="Genome Biol.">
        <title>Reference genomes and transcriptomes of Nicotiana sylvestris and Nicotiana tomentosiformis.</title>
        <authorList>
            <person name="Sierro N."/>
            <person name="Battey J.N."/>
            <person name="Ouadi S."/>
            <person name="Bovet L."/>
            <person name="Goepfert S."/>
            <person name="Bakaher N."/>
            <person name="Peitsch M.C."/>
            <person name="Ivanov N.V."/>
        </authorList>
    </citation>
    <scope>NUCLEOTIDE SEQUENCE [LARGE SCALE GENOMIC DNA]</scope>
</reference>
<name>A0A1U7VZ14_NICSY</name>